<dbReference type="EMBL" id="CP069024">
    <property type="protein sequence ID" value="QRC91724.1"/>
    <property type="molecule type" value="Genomic_DNA"/>
</dbReference>
<organism evidence="1 2">
    <name type="scientific">Phaeosphaeria nodorum (strain SN15 / ATCC MYA-4574 / FGSC 10173)</name>
    <name type="common">Glume blotch fungus</name>
    <name type="synonym">Parastagonospora nodorum</name>
    <dbReference type="NCBI Taxonomy" id="321614"/>
    <lineage>
        <taxon>Eukaryota</taxon>
        <taxon>Fungi</taxon>
        <taxon>Dikarya</taxon>
        <taxon>Ascomycota</taxon>
        <taxon>Pezizomycotina</taxon>
        <taxon>Dothideomycetes</taxon>
        <taxon>Pleosporomycetidae</taxon>
        <taxon>Pleosporales</taxon>
        <taxon>Pleosporineae</taxon>
        <taxon>Phaeosphaeriaceae</taxon>
        <taxon>Parastagonospora</taxon>
    </lineage>
</organism>
<reference evidence="2" key="1">
    <citation type="journal article" date="2021" name="BMC Genomics">
        <title>Chromosome-level genome assembly and manually-curated proteome of model necrotroph Parastagonospora nodorum Sn15 reveals a genome-wide trove of candidate effector homologs, and redundancy of virulence-related functions within an accessory chromosome.</title>
        <authorList>
            <person name="Bertazzoni S."/>
            <person name="Jones D.A.B."/>
            <person name="Phan H.T."/>
            <person name="Tan K.-C."/>
            <person name="Hane J.K."/>
        </authorList>
    </citation>
    <scope>NUCLEOTIDE SEQUENCE [LARGE SCALE GENOMIC DNA]</scope>
    <source>
        <strain evidence="2">SN15 / ATCC MYA-4574 / FGSC 10173)</strain>
    </source>
</reference>
<name>A0A7U2HVD0_PHANO</name>
<dbReference type="Proteomes" id="UP000663193">
    <property type="component" value="Chromosome 2"/>
</dbReference>
<accession>A0A7U2HVD0</accession>
<evidence type="ECO:0000313" key="2">
    <source>
        <dbReference type="Proteomes" id="UP000663193"/>
    </source>
</evidence>
<sequence length="105" mass="11258">MRCGSFGGRWNCGFGGEFSGLSGLYTGATEQMSVSEAFGVIYPACHGHFEPGVDGSGTGVNCRDRYAYGGSRQCVRDSYSGTIDGSWNASKRKVHTITECHTCRL</sequence>
<gene>
    <name evidence="1" type="ORF">JI435_401590</name>
</gene>
<evidence type="ECO:0000313" key="1">
    <source>
        <dbReference type="EMBL" id="QRC91724.1"/>
    </source>
</evidence>
<keyword evidence="2" id="KW-1185">Reference proteome</keyword>
<dbReference type="AlphaFoldDB" id="A0A7U2HVD0"/>
<proteinExistence type="predicted"/>
<dbReference type="VEuPathDB" id="FungiDB:JI435_401590"/>
<protein>
    <submittedName>
        <fullName evidence="1">Uncharacterized protein</fullName>
    </submittedName>
</protein>